<keyword evidence="3" id="KW-1185">Reference proteome</keyword>
<dbReference type="InterPro" id="IPR050834">
    <property type="entry name" value="Glycosyltransf_2"/>
</dbReference>
<evidence type="ECO:0000259" key="1">
    <source>
        <dbReference type="Pfam" id="PF00535"/>
    </source>
</evidence>
<protein>
    <submittedName>
        <fullName evidence="2">Rhamnosyltransferase</fullName>
        <ecNumber evidence="2">2.4.-.-</ecNumber>
    </submittedName>
</protein>
<dbReference type="Proteomes" id="UP000007517">
    <property type="component" value="Chromosome"/>
</dbReference>
<name>H6RL19_BLASD</name>
<sequence>MAEAGVEGAEVTASRVGGGNVLVTVVVLTYDGERFLTDLLNAVTTQDIDGDVEVLVIDSGSTDRTLEIVTRYPGVRLIRIPNSHFGHGRTRNQAARWARGRYVAYLTHDAVPAHSRWLYELLKPFELDDRVVAVMGSQIPRPWCFPLLKNEIRGVFQGFGPGFGTTLFYADDFMDSDAVRNAVTFYSDVNSAARRDVLTGPVPYRDVSYAEDQLFGRDIVAAGMRKAYAPRASVVHSNDLSLREYDDRLAAETLGLREVGIEVEVPSLTVVSKMVAKGVAKDTVRLLRDGEYTRKRKLYWLAVNPLYHLQKWRGVRRGATAPLP</sequence>
<dbReference type="EC" id="2.4.-.-" evidence="2"/>
<accession>H6RL19</accession>
<reference evidence="3" key="2">
    <citation type="submission" date="2012-02" db="EMBL/GenBank/DDBJ databases">
        <title>Complete genome sequence of Blastococcus saxobsidens strain DD2.</title>
        <authorList>
            <person name="Genoscope."/>
        </authorList>
    </citation>
    <scope>NUCLEOTIDE SEQUENCE [LARGE SCALE GENOMIC DNA]</scope>
    <source>
        <strain evidence="3">DD2</strain>
    </source>
</reference>
<reference evidence="2 3" key="1">
    <citation type="journal article" date="2012" name="J. Bacteriol.">
        <title>Genome Sequence of Blastococcus saxobsidens DD2, a Stone-Inhabiting Bacterium.</title>
        <authorList>
            <person name="Chouaia B."/>
            <person name="Crotti E."/>
            <person name="Brusetti L."/>
            <person name="Daffonchio D."/>
            <person name="Essoussi I."/>
            <person name="Nouioui I."/>
            <person name="Sbissi I."/>
            <person name="Ghodhbane-Gtari F."/>
            <person name="Gtari M."/>
            <person name="Vacherie B."/>
            <person name="Barbe V."/>
            <person name="Medigue C."/>
            <person name="Gury J."/>
            <person name="Pujic P."/>
            <person name="Normand P."/>
        </authorList>
    </citation>
    <scope>NUCLEOTIDE SEQUENCE [LARGE SCALE GENOMIC DNA]</scope>
    <source>
        <strain evidence="2 3">DD2</strain>
    </source>
</reference>
<dbReference type="SUPFAM" id="SSF53448">
    <property type="entry name" value="Nucleotide-diphospho-sugar transferases"/>
    <property type="match status" value="1"/>
</dbReference>
<dbReference type="STRING" id="1146883.BLASA_4160"/>
<dbReference type="RefSeq" id="WP_014377858.1">
    <property type="nucleotide sequence ID" value="NC_016943.1"/>
</dbReference>
<keyword evidence="2" id="KW-0808">Transferase</keyword>
<dbReference type="CDD" id="cd00761">
    <property type="entry name" value="Glyco_tranf_GTA_type"/>
    <property type="match status" value="1"/>
</dbReference>
<feature type="domain" description="Glycosyltransferase 2-like" evidence="1">
    <location>
        <begin position="24"/>
        <end position="137"/>
    </location>
</feature>
<dbReference type="eggNOG" id="COG1216">
    <property type="taxonomic scope" value="Bacteria"/>
</dbReference>
<dbReference type="HOGENOM" id="CLU_061778_0_0_11"/>
<dbReference type="KEGG" id="bsd:BLASA_4160"/>
<dbReference type="EMBL" id="FO117623">
    <property type="protein sequence ID" value="CCG04986.1"/>
    <property type="molecule type" value="Genomic_DNA"/>
</dbReference>
<dbReference type="Gene3D" id="3.90.550.10">
    <property type="entry name" value="Spore Coat Polysaccharide Biosynthesis Protein SpsA, Chain A"/>
    <property type="match status" value="1"/>
</dbReference>
<organism evidence="2 3">
    <name type="scientific">Blastococcus saxobsidens (strain DD2)</name>
    <dbReference type="NCBI Taxonomy" id="1146883"/>
    <lineage>
        <taxon>Bacteria</taxon>
        <taxon>Bacillati</taxon>
        <taxon>Actinomycetota</taxon>
        <taxon>Actinomycetes</taxon>
        <taxon>Geodermatophilales</taxon>
        <taxon>Geodermatophilaceae</taxon>
        <taxon>Blastococcus</taxon>
    </lineage>
</organism>
<keyword evidence="2" id="KW-0328">Glycosyltransferase</keyword>
<dbReference type="Pfam" id="PF00535">
    <property type="entry name" value="Glycos_transf_2"/>
    <property type="match status" value="1"/>
</dbReference>
<dbReference type="PANTHER" id="PTHR43685:SF13">
    <property type="entry name" value="O ANTIGEN BIOSYNTHESIS RHAMNOSYLTRANSFERASE RFBN"/>
    <property type="match status" value="1"/>
</dbReference>
<evidence type="ECO:0000313" key="2">
    <source>
        <dbReference type="EMBL" id="CCG04986.1"/>
    </source>
</evidence>
<gene>
    <name evidence="2" type="ordered locus">BLASA_4160</name>
</gene>
<dbReference type="OrthoDB" id="9810303at2"/>
<evidence type="ECO:0000313" key="3">
    <source>
        <dbReference type="Proteomes" id="UP000007517"/>
    </source>
</evidence>
<dbReference type="GO" id="GO:0044010">
    <property type="term" value="P:single-species biofilm formation"/>
    <property type="evidence" value="ECO:0007669"/>
    <property type="project" value="TreeGrafter"/>
</dbReference>
<proteinExistence type="predicted"/>
<dbReference type="PANTHER" id="PTHR43685">
    <property type="entry name" value="GLYCOSYLTRANSFERASE"/>
    <property type="match status" value="1"/>
</dbReference>
<dbReference type="InterPro" id="IPR029044">
    <property type="entry name" value="Nucleotide-diphossugar_trans"/>
</dbReference>
<dbReference type="GO" id="GO:0016757">
    <property type="term" value="F:glycosyltransferase activity"/>
    <property type="evidence" value="ECO:0007669"/>
    <property type="project" value="UniProtKB-KW"/>
</dbReference>
<dbReference type="AlphaFoldDB" id="H6RL19"/>
<dbReference type="InterPro" id="IPR001173">
    <property type="entry name" value="Glyco_trans_2-like"/>
</dbReference>